<proteinExistence type="predicted"/>
<keyword evidence="2" id="KW-1185">Reference proteome</keyword>
<reference evidence="1" key="1">
    <citation type="journal article" date="2021" name="Nat. Commun.">
        <title>Genetic determinants of endophytism in the Arabidopsis root mycobiome.</title>
        <authorList>
            <person name="Mesny F."/>
            <person name="Miyauchi S."/>
            <person name="Thiergart T."/>
            <person name="Pickel B."/>
            <person name="Atanasova L."/>
            <person name="Karlsson M."/>
            <person name="Huettel B."/>
            <person name="Barry K.W."/>
            <person name="Haridas S."/>
            <person name="Chen C."/>
            <person name="Bauer D."/>
            <person name="Andreopoulos W."/>
            <person name="Pangilinan J."/>
            <person name="LaButti K."/>
            <person name="Riley R."/>
            <person name="Lipzen A."/>
            <person name="Clum A."/>
            <person name="Drula E."/>
            <person name="Henrissat B."/>
            <person name="Kohler A."/>
            <person name="Grigoriev I.V."/>
            <person name="Martin F.M."/>
            <person name="Hacquard S."/>
        </authorList>
    </citation>
    <scope>NUCLEOTIDE SEQUENCE</scope>
    <source>
        <strain evidence="1">MPI-SDFR-AT-0117</strain>
    </source>
</reference>
<dbReference type="EMBL" id="JAGSXJ010000035">
    <property type="protein sequence ID" value="KAH6667011.1"/>
    <property type="molecule type" value="Genomic_DNA"/>
</dbReference>
<name>A0A9P8V223_9PEZI</name>
<evidence type="ECO:0000313" key="2">
    <source>
        <dbReference type="Proteomes" id="UP000770015"/>
    </source>
</evidence>
<dbReference type="OrthoDB" id="46529at2759"/>
<organism evidence="1 2">
    <name type="scientific">Plectosphaerella plurivora</name>
    <dbReference type="NCBI Taxonomy" id="936078"/>
    <lineage>
        <taxon>Eukaryota</taxon>
        <taxon>Fungi</taxon>
        <taxon>Dikarya</taxon>
        <taxon>Ascomycota</taxon>
        <taxon>Pezizomycotina</taxon>
        <taxon>Sordariomycetes</taxon>
        <taxon>Hypocreomycetidae</taxon>
        <taxon>Glomerellales</taxon>
        <taxon>Plectosphaerellaceae</taxon>
        <taxon>Plectosphaerella</taxon>
    </lineage>
</organism>
<comment type="caution">
    <text evidence="1">The sequence shown here is derived from an EMBL/GenBank/DDBJ whole genome shotgun (WGS) entry which is preliminary data.</text>
</comment>
<accession>A0A9P8V223</accession>
<sequence>MDFRCRICNDHLLLEVENDSDDEGETTQKVPDDLSLRCGCHYHWQCFIDQAADMAISLKCPSCQATLQNGQPAILARYVNEGGIEDNLDILPTITEEAYLIAHPEAQPARAYHVMCAEGDVAGIVEMLQNLHEENGGDIVQLGHLLRYRDPLAGGTSGIHLAIQKGREEVVWLLLWLASTVPTEMFPDEVRHMAESYRIQRLDMTGADIRALIDDAGQSARDIAEAQGGQWASLLNTGVLGPRG</sequence>
<protein>
    <submittedName>
        <fullName evidence="1">Uncharacterized protein</fullName>
    </submittedName>
</protein>
<gene>
    <name evidence="1" type="ORF">F5X68DRAFT_225271</name>
</gene>
<dbReference type="Proteomes" id="UP000770015">
    <property type="component" value="Unassembled WGS sequence"/>
</dbReference>
<evidence type="ECO:0000313" key="1">
    <source>
        <dbReference type="EMBL" id="KAH6667011.1"/>
    </source>
</evidence>
<dbReference type="AlphaFoldDB" id="A0A9P8V223"/>